<dbReference type="EMBL" id="BMAV01012355">
    <property type="protein sequence ID" value="GFY58960.1"/>
    <property type="molecule type" value="Genomic_DNA"/>
</dbReference>
<name>A0A8X6XUM5_9ARAC</name>
<evidence type="ECO:0000313" key="2">
    <source>
        <dbReference type="EMBL" id="GFY58960.1"/>
    </source>
</evidence>
<dbReference type="AlphaFoldDB" id="A0A8X6XUM5"/>
<sequence length="101" mass="11077">MQHLSGVQHLRVDRKGTDPPTGSNGGKGVPPVASCSTSPLTKLRRPRKKGEHRDPAFADDISFAGKRCRRHARDDSSHCPRTTSTMFKPQPSEVRYATPLG</sequence>
<evidence type="ECO:0000313" key="3">
    <source>
        <dbReference type="Proteomes" id="UP000886998"/>
    </source>
</evidence>
<dbReference type="Proteomes" id="UP000886998">
    <property type="component" value="Unassembled WGS sequence"/>
</dbReference>
<reference evidence="2" key="1">
    <citation type="submission" date="2020-08" db="EMBL/GenBank/DDBJ databases">
        <title>Multicomponent nature underlies the extraordinary mechanical properties of spider dragline silk.</title>
        <authorList>
            <person name="Kono N."/>
            <person name="Nakamura H."/>
            <person name="Mori M."/>
            <person name="Yoshida Y."/>
            <person name="Ohtoshi R."/>
            <person name="Malay A.D."/>
            <person name="Moran D.A.P."/>
            <person name="Tomita M."/>
            <person name="Numata K."/>
            <person name="Arakawa K."/>
        </authorList>
    </citation>
    <scope>NUCLEOTIDE SEQUENCE</scope>
</reference>
<gene>
    <name evidence="2" type="ORF">TNIN_125541</name>
</gene>
<keyword evidence="3" id="KW-1185">Reference proteome</keyword>
<proteinExistence type="predicted"/>
<comment type="caution">
    <text evidence="2">The sequence shown here is derived from an EMBL/GenBank/DDBJ whole genome shotgun (WGS) entry which is preliminary data.</text>
</comment>
<evidence type="ECO:0000256" key="1">
    <source>
        <dbReference type="SAM" id="MobiDB-lite"/>
    </source>
</evidence>
<organism evidence="2 3">
    <name type="scientific">Trichonephila inaurata madagascariensis</name>
    <dbReference type="NCBI Taxonomy" id="2747483"/>
    <lineage>
        <taxon>Eukaryota</taxon>
        <taxon>Metazoa</taxon>
        <taxon>Ecdysozoa</taxon>
        <taxon>Arthropoda</taxon>
        <taxon>Chelicerata</taxon>
        <taxon>Arachnida</taxon>
        <taxon>Araneae</taxon>
        <taxon>Araneomorphae</taxon>
        <taxon>Entelegynae</taxon>
        <taxon>Araneoidea</taxon>
        <taxon>Nephilidae</taxon>
        <taxon>Trichonephila</taxon>
        <taxon>Trichonephila inaurata</taxon>
    </lineage>
</organism>
<feature type="region of interest" description="Disordered" evidence="1">
    <location>
        <begin position="1"/>
        <end position="101"/>
    </location>
</feature>
<accession>A0A8X6XUM5</accession>
<protein>
    <submittedName>
        <fullName evidence="2">Uncharacterized protein</fullName>
    </submittedName>
</protein>